<dbReference type="EMBL" id="CAJNDS010000065">
    <property type="protein sequence ID" value="CAE6941421.1"/>
    <property type="molecule type" value="Genomic_DNA"/>
</dbReference>
<dbReference type="OrthoDB" id="444119at2759"/>
<reference evidence="8" key="1">
    <citation type="submission" date="2021-02" db="EMBL/GenBank/DDBJ databases">
        <authorList>
            <person name="Dougan E. K."/>
            <person name="Rhodes N."/>
            <person name="Thang M."/>
            <person name="Chan C."/>
        </authorList>
    </citation>
    <scope>NUCLEOTIDE SEQUENCE</scope>
</reference>
<dbReference type="PROSITE" id="PS50020">
    <property type="entry name" value="WW_DOMAIN_2"/>
    <property type="match status" value="1"/>
</dbReference>
<evidence type="ECO:0000256" key="4">
    <source>
        <dbReference type="ARBA" id="ARBA00023136"/>
    </source>
</evidence>
<comment type="caution">
    <text evidence="8">The sequence shown here is derived from an EMBL/GenBank/DDBJ whole genome shotgun (WGS) entry which is preliminary data.</text>
</comment>
<evidence type="ECO:0000313" key="9">
    <source>
        <dbReference type="Proteomes" id="UP000604046"/>
    </source>
</evidence>
<evidence type="ECO:0000256" key="1">
    <source>
        <dbReference type="ARBA" id="ARBA00004141"/>
    </source>
</evidence>
<keyword evidence="3 6" id="KW-1133">Transmembrane helix</keyword>
<dbReference type="AlphaFoldDB" id="A0A812H4G3"/>
<keyword evidence="9" id="KW-1185">Reference proteome</keyword>
<dbReference type="InterPro" id="IPR013122">
    <property type="entry name" value="PKD1_2_channel"/>
</dbReference>
<feature type="region of interest" description="Disordered" evidence="5">
    <location>
        <begin position="90"/>
        <end position="132"/>
    </location>
</feature>
<evidence type="ECO:0000256" key="2">
    <source>
        <dbReference type="ARBA" id="ARBA00022692"/>
    </source>
</evidence>
<feature type="transmembrane region" description="Helical" evidence="6">
    <location>
        <begin position="516"/>
        <end position="535"/>
    </location>
</feature>
<organism evidence="8 9">
    <name type="scientific">Symbiodinium natans</name>
    <dbReference type="NCBI Taxonomy" id="878477"/>
    <lineage>
        <taxon>Eukaryota</taxon>
        <taxon>Sar</taxon>
        <taxon>Alveolata</taxon>
        <taxon>Dinophyceae</taxon>
        <taxon>Suessiales</taxon>
        <taxon>Symbiodiniaceae</taxon>
        <taxon>Symbiodinium</taxon>
    </lineage>
</organism>
<feature type="transmembrane region" description="Helical" evidence="6">
    <location>
        <begin position="556"/>
        <end position="579"/>
    </location>
</feature>
<dbReference type="GO" id="GO:0016020">
    <property type="term" value="C:membrane"/>
    <property type="evidence" value="ECO:0007669"/>
    <property type="project" value="UniProtKB-SubCell"/>
</dbReference>
<dbReference type="CDD" id="cd00201">
    <property type="entry name" value="WW"/>
    <property type="match status" value="1"/>
</dbReference>
<keyword evidence="4 6" id="KW-0472">Membrane</keyword>
<evidence type="ECO:0000259" key="7">
    <source>
        <dbReference type="PROSITE" id="PS50020"/>
    </source>
</evidence>
<dbReference type="Pfam" id="PF08016">
    <property type="entry name" value="PKD_channel"/>
    <property type="match status" value="1"/>
</dbReference>
<feature type="compositionally biased region" description="Pro residues" evidence="5">
    <location>
        <begin position="49"/>
        <end position="60"/>
    </location>
</feature>
<gene>
    <name evidence="8" type="primary">pkd2</name>
    <name evidence="8" type="ORF">SNAT2548_LOCUS1220</name>
</gene>
<dbReference type="Gene3D" id="2.20.70.10">
    <property type="match status" value="1"/>
</dbReference>
<protein>
    <submittedName>
        <fullName evidence="8">Pkd2 protein</fullName>
    </submittedName>
</protein>
<feature type="domain" description="WW" evidence="7">
    <location>
        <begin position="820"/>
        <end position="853"/>
    </location>
</feature>
<feature type="compositionally biased region" description="Basic and acidic residues" evidence="5">
    <location>
        <begin position="9"/>
        <end position="22"/>
    </location>
</feature>
<accession>A0A812H4G3</accession>
<dbReference type="InterPro" id="IPR051223">
    <property type="entry name" value="Polycystin"/>
</dbReference>
<sequence length="855" mass="95701">MADASASEVRPEAAEAGTEHFDASLPGSVVAVPPIWTNEDGSFRTQPDIPAPPPRKPPPLRNSTIAPWVLAARQADIAQANEDEALEMDYDEYGSGGGSPRSAEGSQLSSAEMSQGSALGSMPYSIDSQPPVDPDANYGGVTLSQLEEFLAVRKGMRTACGTLPMTFAIWLAYVLLVITMGAAEGPFQTGNLIKEEVSSAVAHRPNPMTQLNRTFRLHEMQDFDDIGWWMKTALAPTIDPHSSRMGNAVKIVGFARVTQLKGTMVECDGLTPNLKRFYPGLCYPPASPGTVVNSFGAFDADDAFQALGPGRPVGEFEAWLDTGRPLSEVQSRIDSLIDNHWVDRLTQHLTIDAFFVNLQTNVYVRVRQHVTVYREGLIQSALSVVPMKAEVVTHWSHIFLNLCFAILLAVQLIWFVQQCLTEYKRGLWRLHFWDIWTWLDMLSILVALIIVFMALAFVVDTQNFTVMVSDLGDMPTWSVLEAPAARKVQSILQNREYRNKCSELLAVFDNVLSISLWLRFMTAWYAVCLCLRFYRGFTGQPRTSVILQSVLYMSNLFLHYMVVFLVVCGNFALSGYILFGEQVPAWSTFGGSIITLTQVMLGEFDYNAMRNVAPVLAMIWWWSFFLSTTVVLSRVLTAAVLQLFLEVRQALGEPGIGLPKQILAVAKNLWYQRSYEGSMKSVPDDDLLTMLAADLDPAHVKKLMQMKTDRRLCTREDLAKAEKDIKVDVEFLVKRGMDPLGAERLIERTANWALNISTTTSATNRLMLLVAKQMEYITNEADRIQRKIRTRIDRAAQSADRVDVKHAKCAALAKRLRRAQQIPAGWTAHRDENGRRYLRHEESGLTSWTLPRALI</sequence>
<dbReference type="InterPro" id="IPR001202">
    <property type="entry name" value="WW_dom"/>
</dbReference>
<dbReference type="InterPro" id="IPR036020">
    <property type="entry name" value="WW_dom_sf"/>
</dbReference>
<feature type="compositionally biased region" description="Polar residues" evidence="5">
    <location>
        <begin position="104"/>
        <end position="118"/>
    </location>
</feature>
<feature type="transmembrane region" description="Helical" evidence="6">
    <location>
        <begin position="619"/>
        <end position="645"/>
    </location>
</feature>
<feature type="transmembrane region" description="Helical" evidence="6">
    <location>
        <begin position="437"/>
        <end position="459"/>
    </location>
</feature>
<feature type="region of interest" description="Disordered" evidence="5">
    <location>
        <begin position="1"/>
        <end position="62"/>
    </location>
</feature>
<feature type="transmembrane region" description="Helical" evidence="6">
    <location>
        <begin position="163"/>
        <end position="183"/>
    </location>
</feature>
<evidence type="ECO:0000256" key="5">
    <source>
        <dbReference type="SAM" id="MobiDB-lite"/>
    </source>
</evidence>
<evidence type="ECO:0000256" key="3">
    <source>
        <dbReference type="ARBA" id="ARBA00022989"/>
    </source>
</evidence>
<dbReference type="PANTHER" id="PTHR10877">
    <property type="entry name" value="POLYCYSTIN FAMILY MEMBER"/>
    <property type="match status" value="1"/>
</dbReference>
<proteinExistence type="predicted"/>
<comment type="subcellular location">
    <subcellularLocation>
        <location evidence="1">Membrane</location>
        <topology evidence="1">Multi-pass membrane protein</topology>
    </subcellularLocation>
</comment>
<name>A0A812H4G3_9DINO</name>
<dbReference type="SUPFAM" id="SSF51045">
    <property type="entry name" value="WW domain"/>
    <property type="match status" value="1"/>
</dbReference>
<feature type="transmembrane region" description="Helical" evidence="6">
    <location>
        <begin position="395"/>
        <end position="416"/>
    </location>
</feature>
<dbReference type="PANTHER" id="PTHR10877:SF183">
    <property type="entry name" value="AT14535P-RELATED"/>
    <property type="match status" value="1"/>
</dbReference>
<dbReference type="Proteomes" id="UP000604046">
    <property type="component" value="Unassembled WGS sequence"/>
</dbReference>
<keyword evidence="2 6" id="KW-0812">Transmembrane</keyword>
<evidence type="ECO:0000313" key="8">
    <source>
        <dbReference type="EMBL" id="CAE6941421.1"/>
    </source>
</evidence>
<evidence type="ECO:0000256" key="6">
    <source>
        <dbReference type="SAM" id="Phobius"/>
    </source>
</evidence>